<evidence type="ECO:0000313" key="3">
    <source>
        <dbReference type="Proteomes" id="UP000295097"/>
    </source>
</evidence>
<dbReference type="InterPro" id="IPR001584">
    <property type="entry name" value="Integrase_cat-core"/>
</dbReference>
<dbReference type="InterPro" id="IPR050900">
    <property type="entry name" value="Transposase_IS3/IS150/IS904"/>
</dbReference>
<comment type="caution">
    <text evidence="2">The sequence shown here is derived from an EMBL/GenBank/DDBJ whole genome shotgun (WGS) entry which is preliminary data.</text>
</comment>
<evidence type="ECO:0000259" key="1">
    <source>
        <dbReference type="Pfam" id="PF13683"/>
    </source>
</evidence>
<protein>
    <submittedName>
        <fullName evidence="2">Integrase-like protein</fullName>
    </submittedName>
</protein>
<accession>A0A4R3NFM3</accession>
<keyword evidence="3" id="KW-1185">Reference proteome</keyword>
<dbReference type="Pfam" id="PF13683">
    <property type="entry name" value="rve_3"/>
    <property type="match status" value="1"/>
</dbReference>
<dbReference type="InterPro" id="IPR012337">
    <property type="entry name" value="RNaseH-like_sf"/>
</dbReference>
<dbReference type="EMBL" id="SMAR01000050">
    <property type="protein sequence ID" value="TCT29643.1"/>
    <property type="molecule type" value="Genomic_DNA"/>
</dbReference>
<proteinExistence type="predicted"/>
<feature type="domain" description="Integrase catalytic" evidence="1">
    <location>
        <begin position="20"/>
        <end position="84"/>
    </location>
</feature>
<name>A0A4R3NFM3_9HYPH</name>
<dbReference type="Proteomes" id="UP000295097">
    <property type="component" value="Unassembled WGS sequence"/>
</dbReference>
<dbReference type="GO" id="GO:0015074">
    <property type="term" value="P:DNA integration"/>
    <property type="evidence" value="ECO:0007669"/>
    <property type="project" value="InterPro"/>
</dbReference>
<evidence type="ECO:0000313" key="2">
    <source>
        <dbReference type="EMBL" id="TCT29643.1"/>
    </source>
</evidence>
<dbReference type="PANTHER" id="PTHR46889">
    <property type="entry name" value="TRANSPOSASE INSF FOR INSERTION SEQUENCE IS3B-RELATED"/>
    <property type="match status" value="1"/>
</dbReference>
<gene>
    <name evidence="2" type="ORF">EDC90_105019</name>
</gene>
<dbReference type="PANTHER" id="PTHR46889:SF4">
    <property type="entry name" value="TRANSPOSASE INSO FOR INSERTION SEQUENCE ELEMENT IS911B-RELATED"/>
    <property type="match status" value="1"/>
</dbReference>
<reference evidence="2 3" key="1">
    <citation type="submission" date="2019-03" db="EMBL/GenBank/DDBJ databases">
        <title>Freshwater and sediment microbial communities from various areas in North America, analyzing microbe dynamics in response to fracking.</title>
        <authorList>
            <person name="Lamendella R."/>
        </authorList>
    </citation>
    <scope>NUCLEOTIDE SEQUENCE [LARGE SCALE GENOMIC DNA]</scope>
    <source>
        <strain evidence="2 3">175.2</strain>
    </source>
</reference>
<organism evidence="2 3">
    <name type="scientific">Martelella mediterranea</name>
    <dbReference type="NCBI Taxonomy" id="293089"/>
    <lineage>
        <taxon>Bacteria</taxon>
        <taxon>Pseudomonadati</taxon>
        <taxon>Pseudomonadota</taxon>
        <taxon>Alphaproteobacteria</taxon>
        <taxon>Hyphomicrobiales</taxon>
        <taxon>Aurantimonadaceae</taxon>
        <taxon>Martelella</taxon>
    </lineage>
</organism>
<sequence>MKIQGHLSAEINILEAHKMLPSMSGKGNCYDNSMVETVFKTIKSELIWRTVFYTRKDAIKAIGEYIDGFYNPVRRHSALGYRSPIQFEIINRNFETEPLH</sequence>
<dbReference type="SUPFAM" id="SSF53098">
    <property type="entry name" value="Ribonuclease H-like"/>
    <property type="match status" value="1"/>
</dbReference>
<dbReference type="AlphaFoldDB" id="A0A4R3NFM3"/>